<dbReference type="InterPro" id="IPR003695">
    <property type="entry name" value="Ppx_GppA_N"/>
</dbReference>
<reference evidence="4 5" key="1">
    <citation type="submission" date="2020-08" db="EMBL/GenBank/DDBJ databases">
        <authorList>
            <person name="Liu C."/>
            <person name="Sun Q."/>
        </authorList>
    </citation>
    <scope>NUCLEOTIDE SEQUENCE [LARGE SCALE GENOMIC DNA]</scope>
    <source>
        <strain evidence="4 5">NSJ-29</strain>
    </source>
</reference>
<dbReference type="Proteomes" id="UP000515860">
    <property type="component" value="Chromosome"/>
</dbReference>
<feature type="domain" description="Ppx/GppA phosphatase C-terminal" evidence="3">
    <location>
        <begin position="325"/>
        <end position="491"/>
    </location>
</feature>
<dbReference type="Gene3D" id="1.10.3210.10">
    <property type="entry name" value="Hypothetical protein af1432"/>
    <property type="match status" value="1"/>
</dbReference>
<dbReference type="PANTHER" id="PTHR30005">
    <property type="entry name" value="EXOPOLYPHOSPHATASE"/>
    <property type="match status" value="1"/>
</dbReference>
<evidence type="ECO:0000313" key="5">
    <source>
        <dbReference type="Proteomes" id="UP000515860"/>
    </source>
</evidence>
<dbReference type="InterPro" id="IPR043129">
    <property type="entry name" value="ATPase_NBD"/>
</dbReference>
<evidence type="ECO:0000259" key="3">
    <source>
        <dbReference type="Pfam" id="PF21447"/>
    </source>
</evidence>
<organism evidence="4 5">
    <name type="scientific">Wansuia hejianensis</name>
    <dbReference type="NCBI Taxonomy" id="2763667"/>
    <lineage>
        <taxon>Bacteria</taxon>
        <taxon>Bacillati</taxon>
        <taxon>Bacillota</taxon>
        <taxon>Clostridia</taxon>
        <taxon>Lachnospirales</taxon>
        <taxon>Lachnospiraceae</taxon>
        <taxon>Wansuia</taxon>
    </lineage>
</organism>
<keyword evidence="5" id="KW-1185">Reference proteome</keyword>
<dbReference type="SUPFAM" id="SSF53067">
    <property type="entry name" value="Actin-like ATPase domain"/>
    <property type="match status" value="2"/>
</dbReference>
<sequence length="513" mass="58785">MQVATFAAIDIGSYDVTLEIFEISKKTGIHSIDTIRHRLELGKDTYAHGKIGPEMVEELCKILQDFVRIMEGYQVDAHRAIATSALREAENNLFILGKIRQMTGLNVEILSNSEQRFLSYKAIASIESRFNKMIEKGTAIVDVDGGSTQISLFDKDALVTTQNIRMGNLRIREKLQPVISETTHYERLVEELIQNELYSFKKMYLKDRRIENIVLNGDFFTEIVFRNTEDKASRTLSRQEFQQWYQKVVGQSATELAVKLDVPIEYASLLRPSAIIYHRLVEEMDASLIWTPGTHLGRGLAYEYAEGKKLLKVAHNFENDIIMAARNIGKRYAVNRPHIQNMDMTSAEIFDALKKVHGCGPRERLLLRIAVMLHDVGKYISLNYVADSSYNIIMSNEIIGLSHAEREMVALIARYNTTRLPQYDVLVQESSLNERQYLIVAELTAIIRYTNALDRSHLQKIQSVKAVLKDQKLILNLVVNQDYTLEQGLIADKEEFFNEVFSIQPVLKVKRQM</sequence>
<protein>
    <submittedName>
        <fullName evidence="4">Exopolyphosphatase</fullName>
    </submittedName>
</protein>
<dbReference type="Gene3D" id="3.30.420.150">
    <property type="entry name" value="Exopolyphosphatase. Domain 2"/>
    <property type="match status" value="1"/>
</dbReference>
<dbReference type="PANTHER" id="PTHR30005:SF0">
    <property type="entry name" value="RETROGRADE REGULATION PROTEIN 2"/>
    <property type="match status" value="1"/>
</dbReference>
<feature type="domain" description="Ppx/GppA phosphatase N-terminal" evidence="2">
    <location>
        <begin position="25"/>
        <end position="302"/>
    </location>
</feature>
<dbReference type="RefSeq" id="WP_249329207.1">
    <property type="nucleotide sequence ID" value="NZ_CP060635.1"/>
</dbReference>
<dbReference type="Pfam" id="PF02541">
    <property type="entry name" value="Ppx-GppA"/>
    <property type="match status" value="1"/>
</dbReference>
<dbReference type="AlphaFoldDB" id="A0A7G9GEZ4"/>
<dbReference type="SUPFAM" id="SSF109604">
    <property type="entry name" value="HD-domain/PDEase-like"/>
    <property type="match status" value="1"/>
</dbReference>
<proteinExistence type="inferred from homology"/>
<gene>
    <name evidence="4" type="ORF">H9Q79_03560</name>
</gene>
<accession>A0A7G9GEZ4</accession>
<dbReference type="CDD" id="cd24006">
    <property type="entry name" value="ASKHA_NBD_PPX_GppA"/>
    <property type="match status" value="1"/>
</dbReference>
<dbReference type="InterPro" id="IPR048950">
    <property type="entry name" value="Ppx_GppA_C"/>
</dbReference>
<comment type="similarity">
    <text evidence="1">Belongs to the GppA/Ppx family.</text>
</comment>
<dbReference type="Gene3D" id="3.30.420.40">
    <property type="match status" value="1"/>
</dbReference>
<evidence type="ECO:0000256" key="1">
    <source>
        <dbReference type="ARBA" id="ARBA00007125"/>
    </source>
</evidence>
<dbReference type="Pfam" id="PF21447">
    <property type="entry name" value="Ppx-GppA_III"/>
    <property type="match status" value="1"/>
</dbReference>
<evidence type="ECO:0000313" key="4">
    <source>
        <dbReference type="EMBL" id="QNM09376.1"/>
    </source>
</evidence>
<dbReference type="InterPro" id="IPR050273">
    <property type="entry name" value="GppA/Ppx_hydrolase"/>
</dbReference>
<dbReference type="KEGG" id="whj:H9Q79_03560"/>
<dbReference type="GO" id="GO:0016462">
    <property type="term" value="F:pyrophosphatase activity"/>
    <property type="evidence" value="ECO:0007669"/>
    <property type="project" value="TreeGrafter"/>
</dbReference>
<name>A0A7G9GEZ4_9FIRM</name>
<dbReference type="EMBL" id="CP060635">
    <property type="protein sequence ID" value="QNM09376.1"/>
    <property type="molecule type" value="Genomic_DNA"/>
</dbReference>
<evidence type="ECO:0000259" key="2">
    <source>
        <dbReference type="Pfam" id="PF02541"/>
    </source>
</evidence>